<keyword evidence="2" id="KW-0472">Membrane</keyword>
<feature type="region of interest" description="Disordered" evidence="1">
    <location>
        <begin position="1"/>
        <end position="23"/>
    </location>
</feature>
<feature type="compositionally biased region" description="Low complexity" evidence="1">
    <location>
        <begin position="11"/>
        <end position="23"/>
    </location>
</feature>
<sequence length="187" mass="20349">MDGSIASNLATNPTPSPSSSTPSTCDSLCTGKLAAVYLLYTIYFSLATASRLTLFLYAKRRLSSPSSSRLRSQETNTIRQPCIPLSLSSPTTLAVLSTGAVFGLTSALLLSFVELFKEDQRVNAMALGAMVCAGLTGLDTIVFGVVWIVGRRKRERERKERRAEERVQGLRAAVNVELQNMGLELRE</sequence>
<feature type="transmembrane region" description="Helical" evidence="2">
    <location>
        <begin position="93"/>
        <end position="113"/>
    </location>
</feature>
<dbReference type="AlphaFoldDB" id="A0A9Q9ARR9"/>
<feature type="transmembrane region" description="Helical" evidence="2">
    <location>
        <begin position="125"/>
        <end position="149"/>
    </location>
</feature>
<name>A0A9Q9ARR9_9PEZI</name>
<evidence type="ECO:0000256" key="1">
    <source>
        <dbReference type="SAM" id="MobiDB-lite"/>
    </source>
</evidence>
<dbReference type="Proteomes" id="UP001056384">
    <property type="component" value="Chromosome 3"/>
</dbReference>
<proteinExistence type="predicted"/>
<accession>A0A9Q9ARR9</accession>
<evidence type="ECO:0000313" key="3">
    <source>
        <dbReference type="EMBL" id="USW51340.1"/>
    </source>
</evidence>
<feature type="compositionally biased region" description="Polar residues" evidence="1">
    <location>
        <begin position="1"/>
        <end position="10"/>
    </location>
</feature>
<feature type="transmembrane region" description="Helical" evidence="2">
    <location>
        <begin position="37"/>
        <end position="58"/>
    </location>
</feature>
<organism evidence="3 4">
    <name type="scientific">Septoria linicola</name>
    <dbReference type="NCBI Taxonomy" id="215465"/>
    <lineage>
        <taxon>Eukaryota</taxon>
        <taxon>Fungi</taxon>
        <taxon>Dikarya</taxon>
        <taxon>Ascomycota</taxon>
        <taxon>Pezizomycotina</taxon>
        <taxon>Dothideomycetes</taxon>
        <taxon>Dothideomycetidae</taxon>
        <taxon>Mycosphaerellales</taxon>
        <taxon>Mycosphaerellaceae</taxon>
        <taxon>Septoria</taxon>
    </lineage>
</organism>
<keyword evidence="2" id="KW-0812">Transmembrane</keyword>
<gene>
    <name evidence="3" type="ORF">Slin15195_G046590</name>
</gene>
<evidence type="ECO:0000256" key="2">
    <source>
        <dbReference type="SAM" id="Phobius"/>
    </source>
</evidence>
<dbReference type="EMBL" id="CP099420">
    <property type="protein sequence ID" value="USW51340.1"/>
    <property type="molecule type" value="Genomic_DNA"/>
</dbReference>
<evidence type="ECO:0000313" key="4">
    <source>
        <dbReference type="Proteomes" id="UP001056384"/>
    </source>
</evidence>
<keyword evidence="2" id="KW-1133">Transmembrane helix</keyword>
<keyword evidence="4" id="KW-1185">Reference proteome</keyword>
<reference evidence="3" key="1">
    <citation type="submission" date="2022-06" db="EMBL/GenBank/DDBJ databases">
        <title>Complete genome sequences of two strains of the flax pathogen Septoria linicola.</title>
        <authorList>
            <person name="Lapalu N."/>
            <person name="Simon A."/>
            <person name="Demenou B."/>
            <person name="Paumier D."/>
            <person name="Guillot M.-P."/>
            <person name="Gout L."/>
            <person name="Valade R."/>
        </authorList>
    </citation>
    <scope>NUCLEOTIDE SEQUENCE</scope>
    <source>
        <strain evidence="3">SE15195</strain>
    </source>
</reference>
<protein>
    <submittedName>
        <fullName evidence="3">Uncharacterized protein</fullName>
    </submittedName>
</protein>